<gene>
    <name evidence="5" type="primary">dnaK_2</name>
    <name evidence="5" type="ORF">ElP_08170</name>
</gene>
<dbReference type="PANTHER" id="PTHR42749:SF1">
    <property type="entry name" value="CELL SHAPE-DETERMINING PROTEIN MREB"/>
    <property type="match status" value="1"/>
</dbReference>
<dbReference type="CDD" id="cd10170">
    <property type="entry name" value="ASKHA_NBD_HSP70"/>
    <property type="match status" value="1"/>
</dbReference>
<dbReference type="Pfam" id="PF12531">
    <property type="entry name" value="DUF3731"/>
    <property type="match status" value="1"/>
</dbReference>
<organism evidence="5 6">
    <name type="scientific">Tautonia plasticadhaerens</name>
    <dbReference type="NCBI Taxonomy" id="2527974"/>
    <lineage>
        <taxon>Bacteria</taxon>
        <taxon>Pseudomonadati</taxon>
        <taxon>Planctomycetota</taxon>
        <taxon>Planctomycetia</taxon>
        <taxon>Isosphaerales</taxon>
        <taxon>Isosphaeraceae</taxon>
        <taxon>Tautonia</taxon>
    </lineage>
</organism>
<dbReference type="EMBL" id="CP036426">
    <property type="protein sequence ID" value="QDV32975.1"/>
    <property type="molecule type" value="Genomic_DNA"/>
</dbReference>
<proteinExistence type="inferred from homology"/>
<dbReference type="SUPFAM" id="SSF53067">
    <property type="entry name" value="Actin-like ATPase domain"/>
    <property type="match status" value="2"/>
</dbReference>
<dbReference type="InterPro" id="IPR013126">
    <property type="entry name" value="Hsp_70_fam"/>
</dbReference>
<feature type="region of interest" description="Disordered" evidence="4">
    <location>
        <begin position="605"/>
        <end position="626"/>
    </location>
</feature>
<dbReference type="InterPro" id="IPR018181">
    <property type="entry name" value="Heat_shock_70_CS"/>
</dbReference>
<dbReference type="GO" id="GO:0005524">
    <property type="term" value="F:ATP binding"/>
    <property type="evidence" value="ECO:0007669"/>
    <property type="project" value="UniProtKB-KW"/>
</dbReference>
<dbReference type="Proteomes" id="UP000317835">
    <property type="component" value="Chromosome"/>
</dbReference>
<keyword evidence="2" id="KW-0547">Nucleotide-binding</keyword>
<evidence type="ECO:0000256" key="3">
    <source>
        <dbReference type="ARBA" id="ARBA00022840"/>
    </source>
</evidence>
<evidence type="ECO:0000313" key="6">
    <source>
        <dbReference type="Proteomes" id="UP000317835"/>
    </source>
</evidence>
<reference evidence="5 6" key="1">
    <citation type="submission" date="2019-02" db="EMBL/GenBank/DDBJ databases">
        <title>Deep-cultivation of Planctomycetes and their phenomic and genomic characterization uncovers novel biology.</title>
        <authorList>
            <person name="Wiegand S."/>
            <person name="Jogler M."/>
            <person name="Boedeker C."/>
            <person name="Pinto D."/>
            <person name="Vollmers J."/>
            <person name="Rivas-Marin E."/>
            <person name="Kohn T."/>
            <person name="Peeters S.H."/>
            <person name="Heuer A."/>
            <person name="Rast P."/>
            <person name="Oberbeckmann S."/>
            <person name="Bunk B."/>
            <person name="Jeske O."/>
            <person name="Meyerdierks A."/>
            <person name="Storesund J.E."/>
            <person name="Kallscheuer N."/>
            <person name="Luecker S."/>
            <person name="Lage O.M."/>
            <person name="Pohl T."/>
            <person name="Merkel B.J."/>
            <person name="Hornburger P."/>
            <person name="Mueller R.-W."/>
            <person name="Bruemmer F."/>
            <person name="Labrenz M."/>
            <person name="Spormann A.M."/>
            <person name="Op den Camp H."/>
            <person name="Overmann J."/>
            <person name="Amann R."/>
            <person name="Jetten M.S.M."/>
            <person name="Mascher T."/>
            <person name="Medema M.H."/>
            <person name="Devos D.P."/>
            <person name="Kaster A.-K."/>
            <person name="Ovreas L."/>
            <person name="Rohde M."/>
            <person name="Galperin M.Y."/>
            <person name="Jogler C."/>
        </authorList>
    </citation>
    <scope>NUCLEOTIDE SEQUENCE [LARGE SCALE GENOMIC DNA]</scope>
    <source>
        <strain evidence="5 6">ElP</strain>
    </source>
</reference>
<dbReference type="Pfam" id="PF00012">
    <property type="entry name" value="HSP70"/>
    <property type="match status" value="1"/>
</dbReference>
<dbReference type="RefSeq" id="WP_145267407.1">
    <property type="nucleotide sequence ID" value="NZ_CP036426.1"/>
</dbReference>
<sequence length="962" mass="103887">MARSRYIVGIDLGTTNCAVSYVDTRGRARPPADIRAFPVPQLVSPGESAPRPMLPSFLYLPAGPELPPGASSLPWDASASRIVGEFARSQGARVPGRLVASAKSWLCHPGVDREAGILPWGAPDDVPRLSPVEASAALIGHIRDAWNHQVAKGDEASRLEAQEIVLTVPASFDEAARELTVEAAKKAGLAHLTLLEEPQAAFYCWIVTHQEGWQTQVRAGELILVCDIGGGTTDFSLITVIESPTGPGFRRVAVGDHLLLGGDNIDLALAHLVEGKLGGARLDAEQWSALRFSCRSAKEQLLAEAGPERVAVTIPGRGSRVIGGSLKSELTREEVRRVAIDGFFPVVDRASDPEKSGKLGFQEFGLPFVSDPAIPKHLAAFLRRHRAEAILPEGHRPDADARPARPDAILFNGGALTPEVVRRRVVEVVTSWFPDEPDGAYAPRVLSNQSLDLAVAHGAAYYGVVRRGGGIRIGGGTARSFYIGLQAGDGDGATPWLCTVPRDAQEGDEFHIEDRAFELTVDRPVLFPIASSSVRPQDRPGDLVPDDPNSLLGLPPLSSVMRVGRKAKAEQVPVSLAARVTEVGTLELWCRSRADDRRWRLQLQFRNPSAPGASPGPRDGAVDGAGAGQDVLEQSLVDAAVGAVRSAFAEPDPQAEGGAARLVKRLEDLLELPRDDWPPSALRALWEPLRESADDRKRSPRHEQRWLNLAGYCLRPGVGFPMDPVRIKALWPTSHQGIQHTRDVQCWVEWWVLWRRVAAGLNRAHHDEIYRRLAPFLLPGKGGIGPASKKLNRPKPEGHELAEMWRCAAALERLEPSQKVGLGDVLAKVVGRPQAPRSSIWCLGRLGARVPLYGPANSAVSREVAERWAAALLAVEPSTAREAEDLTFALSQLGRVSADRTRDLDDSTRAAVLDRLAALGADEEETAPVREFRELRSKAQGVALGDALPVGLRLVGDESGPA</sequence>
<evidence type="ECO:0000256" key="4">
    <source>
        <dbReference type="SAM" id="MobiDB-lite"/>
    </source>
</evidence>
<comment type="similarity">
    <text evidence="1">Belongs to the heat shock protein 70 family.</text>
</comment>
<dbReference type="InterPro" id="IPR043129">
    <property type="entry name" value="ATPase_NBD"/>
</dbReference>
<dbReference type="PRINTS" id="PR00301">
    <property type="entry name" value="HEATSHOCK70"/>
</dbReference>
<dbReference type="KEGG" id="tpla:ElP_08170"/>
<dbReference type="PANTHER" id="PTHR42749">
    <property type="entry name" value="CELL SHAPE-DETERMINING PROTEIN MREB"/>
    <property type="match status" value="1"/>
</dbReference>
<dbReference type="OrthoDB" id="9760742at2"/>
<protein>
    <submittedName>
        <fullName evidence="5">Chaperone protein DnaK</fullName>
    </submittedName>
</protein>
<keyword evidence="6" id="KW-1185">Reference proteome</keyword>
<evidence type="ECO:0000313" key="5">
    <source>
        <dbReference type="EMBL" id="QDV32975.1"/>
    </source>
</evidence>
<dbReference type="GO" id="GO:0140662">
    <property type="term" value="F:ATP-dependent protein folding chaperone"/>
    <property type="evidence" value="ECO:0007669"/>
    <property type="project" value="InterPro"/>
</dbReference>
<accession>A0A518GWK1</accession>
<dbReference type="Gene3D" id="3.30.420.40">
    <property type="match status" value="2"/>
</dbReference>
<dbReference type="PROSITE" id="PS00297">
    <property type="entry name" value="HSP70_1"/>
    <property type="match status" value="1"/>
</dbReference>
<dbReference type="InterPro" id="IPR021030">
    <property type="entry name" value="DUF3731"/>
</dbReference>
<dbReference type="AlphaFoldDB" id="A0A518GWK1"/>
<evidence type="ECO:0000256" key="2">
    <source>
        <dbReference type="ARBA" id="ARBA00022741"/>
    </source>
</evidence>
<name>A0A518GWK1_9BACT</name>
<evidence type="ECO:0000256" key="1">
    <source>
        <dbReference type="ARBA" id="ARBA00007381"/>
    </source>
</evidence>
<keyword evidence="3" id="KW-0067">ATP-binding</keyword>